<dbReference type="PANTHER" id="PTHR36438">
    <property type="entry name" value="IRON-SULFUR CLUSTER REPAIR PROTEIN YTFE"/>
    <property type="match status" value="1"/>
</dbReference>
<dbReference type="AlphaFoldDB" id="E2ZA78"/>
<evidence type="ECO:0000256" key="4">
    <source>
        <dbReference type="ARBA" id="ARBA00023004"/>
    </source>
</evidence>
<evidence type="ECO:0000259" key="5">
    <source>
        <dbReference type="Pfam" id="PF01814"/>
    </source>
</evidence>
<comment type="subcellular location">
    <subcellularLocation>
        <location evidence="1">Cytoplasm</location>
    </subcellularLocation>
</comment>
<dbReference type="PANTHER" id="PTHR36438:SF1">
    <property type="entry name" value="IRON-SULFUR CLUSTER REPAIR PROTEIN YTFE"/>
    <property type="match status" value="1"/>
</dbReference>
<dbReference type="eggNOG" id="COG2846">
    <property type="taxonomic scope" value="Bacteria"/>
</dbReference>
<evidence type="ECO:0000256" key="1">
    <source>
        <dbReference type="ARBA" id="ARBA00004496"/>
    </source>
</evidence>
<comment type="caution">
    <text evidence="6">The sequence shown here is derived from an EMBL/GenBank/DDBJ whole genome shotgun (WGS) entry which is preliminary data.</text>
</comment>
<keyword evidence="3" id="KW-0479">Metal-binding</keyword>
<dbReference type="Pfam" id="PF04405">
    <property type="entry name" value="ScdA_N"/>
    <property type="match status" value="1"/>
</dbReference>
<gene>
    <name evidence="6" type="primary">ric</name>
    <name evidence="6" type="ORF">HMPREF9429_00338</name>
</gene>
<dbReference type="STRING" id="706434.HMPREF9429_00338"/>
<dbReference type="GO" id="GO:0046872">
    <property type="term" value="F:metal ion binding"/>
    <property type="evidence" value="ECO:0007669"/>
    <property type="project" value="UniProtKB-KW"/>
</dbReference>
<proteinExistence type="predicted"/>
<accession>E2ZA78</accession>
<evidence type="ECO:0000256" key="2">
    <source>
        <dbReference type="ARBA" id="ARBA00022490"/>
    </source>
</evidence>
<dbReference type="GO" id="GO:0005737">
    <property type="term" value="C:cytoplasm"/>
    <property type="evidence" value="ECO:0007669"/>
    <property type="project" value="UniProtKB-SubCell"/>
</dbReference>
<evidence type="ECO:0000313" key="7">
    <source>
        <dbReference type="Proteomes" id="UP000003195"/>
    </source>
</evidence>
<dbReference type="Pfam" id="PF01814">
    <property type="entry name" value="Hemerythrin"/>
    <property type="match status" value="1"/>
</dbReference>
<organism evidence="6 7">
    <name type="scientific">Megasphaera micronuciformis F0359</name>
    <dbReference type="NCBI Taxonomy" id="706434"/>
    <lineage>
        <taxon>Bacteria</taxon>
        <taxon>Bacillati</taxon>
        <taxon>Bacillota</taxon>
        <taxon>Negativicutes</taxon>
        <taxon>Veillonellales</taxon>
        <taxon>Veillonellaceae</taxon>
        <taxon>Megasphaera</taxon>
    </lineage>
</organism>
<dbReference type="InterPro" id="IPR019903">
    <property type="entry name" value="RIC_family"/>
</dbReference>
<name>E2ZA78_9FIRM</name>
<sequence length="235" mass="27410">MENKGITITNDTTLGTLVTFFPDITRRLNDLHIDYCCHGNITIGEAVKEHRLSVDFLKELQDAYEAYRNRPDKTESVADMSTEDLIRLIIDTHHIPERQLWEEITPMLNKIMTVHYEHGKDLLLQLHRQFSLLRAELEEHFAEEECEVFPLMLQAETKSPKERKHLSKRVHELVSEHEGAGEIIHSIMALTDDFTPPEYACPTFKATYAKMHELIDDIFLHIAKENSVLFPRFEE</sequence>
<reference evidence="6 7" key="1">
    <citation type="submission" date="2010-08" db="EMBL/GenBank/DDBJ databases">
        <authorList>
            <person name="Weinstock G."/>
            <person name="Sodergren E."/>
            <person name="Clifton S."/>
            <person name="Fulton L."/>
            <person name="Fulton B."/>
            <person name="Courtney L."/>
            <person name="Fronick C."/>
            <person name="Harrison M."/>
            <person name="Strong C."/>
            <person name="Farmer C."/>
            <person name="Delahaunty K."/>
            <person name="Markovic C."/>
            <person name="Hall O."/>
            <person name="Minx P."/>
            <person name="Tomlinson C."/>
            <person name="Mitreva M."/>
            <person name="Hou S."/>
            <person name="Chen J."/>
            <person name="Wollam A."/>
            <person name="Pepin K.H."/>
            <person name="Johnson M."/>
            <person name="Bhonagiri V."/>
            <person name="Zhang X."/>
            <person name="Suruliraj S."/>
            <person name="Warren W."/>
            <person name="Chinwalla A."/>
            <person name="Mardis E.R."/>
            <person name="Wilson R.K."/>
        </authorList>
    </citation>
    <scope>NUCLEOTIDE SEQUENCE [LARGE SCALE GENOMIC DNA]</scope>
    <source>
        <strain evidence="6 7">F0359</strain>
    </source>
</reference>
<dbReference type="InterPro" id="IPR012312">
    <property type="entry name" value="Hemerythrin-like"/>
</dbReference>
<dbReference type="RefSeq" id="WP_006941163.1">
    <property type="nucleotide sequence ID" value="NZ_GL538184.1"/>
</dbReference>
<keyword evidence="7" id="KW-1185">Reference proteome</keyword>
<keyword evidence="2" id="KW-0963">Cytoplasm</keyword>
<evidence type="ECO:0000256" key="3">
    <source>
        <dbReference type="ARBA" id="ARBA00022723"/>
    </source>
</evidence>
<dbReference type="Gene3D" id="1.20.120.520">
    <property type="entry name" value="nmb1532 protein domain like"/>
    <property type="match status" value="1"/>
</dbReference>
<keyword evidence="4" id="KW-0408">Iron</keyword>
<dbReference type="Proteomes" id="UP000003195">
    <property type="component" value="Unassembled WGS sequence"/>
</dbReference>
<evidence type="ECO:0000313" key="6">
    <source>
        <dbReference type="EMBL" id="EFQ04840.1"/>
    </source>
</evidence>
<dbReference type="EMBL" id="AECS01000010">
    <property type="protein sequence ID" value="EFQ04840.1"/>
    <property type="molecule type" value="Genomic_DNA"/>
</dbReference>
<protein>
    <submittedName>
        <fullName evidence="6">Iron-sulfur cluster repair di-iron protein</fullName>
    </submittedName>
</protein>
<dbReference type="HOGENOM" id="CLU_076075_0_0_9"/>
<feature type="domain" description="Hemerythrin-like" evidence="5">
    <location>
        <begin position="89"/>
        <end position="232"/>
    </location>
</feature>
<dbReference type="OrthoDB" id="9797132at2"/>